<sequence length="406" mass="42288">MAFSCGIAIVVLAIALIFSTPVFGNGKRGTRVGELVGPLSSCSISSNTDFYQPCIDPRSTCVLDSTGTGRYVCQCKTGFEPSDDFSKCINDASVTLNATECLDDSDCARTLSVCRANRIIPTAVPGGAKPTVSSTGRRCQCPDDKDFDPKTGTCATAFTASDGCYQRSGTPYCRYRNPEYVCSSSTATTTPNSCTCQPPAQFDKVTLACANPALKACKGDNDCIDVKMDTGTSTTSTATCDTKTGKCVCVMKAQPASPNTGPAVVPVIPQGTPGFPTYAPGLPDFKCTPVPVQTACTDNTNCATGLQHFCWKALSTATSGLCMCLPLTRPALNGLLCNDAFGRCCNPALPFNTYQCGLPINPLPIGVSNLSCQSGFCGCAPGTTYQAQRGCVTAVSSNGATCNIRS</sequence>
<comment type="caution">
    <text evidence="2">The sequence shown here is derived from an EMBL/GenBank/DDBJ whole genome shotgun (WGS) entry which is preliminary data.</text>
</comment>
<feature type="signal peptide" evidence="1">
    <location>
        <begin position="1"/>
        <end position="24"/>
    </location>
</feature>
<proteinExistence type="predicted"/>
<evidence type="ECO:0000313" key="3">
    <source>
        <dbReference type="Proteomes" id="UP000186922"/>
    </source>
</evidence>
<dbReference type="AlphaFoldDB" id="A0A1D1VJP1"/>
<evidence type="ECO:0000256" key="1">
    <source>
        <dbReference type="SAM" id="SignalP"/>
    </source>
</evidence>
<feature type="chain" id="PRO_5008898501" description="EGF-like domain-containing protein" evidence="1">
    <location>
        <begin position="25"/>
        <end position="406"/>
    </location>
</feature>
<organism evidence="2 3">
    <name type="scientific">Ramazzottius varieornatus</name>
    <name type="common">Water bear</name>
    <name type="synonym">Tardigrade</name>
    <dbReference type="NCBI Taxonomy" id="947166"/>
    <lineage>
        <taxon>Eukaryota</taxon>
        <taxon>Metazoa</taxon>
        <taxon>Ecdysozoa</taxon>
        <taxon>Tardigrada</taxon>
        <taxon>Eutardigrada</taxon>
        <taxon>Parachela</taxon>
        <taxon>Hypsibioidea</taxon>
        <taxon>Ramazzottiidae</taxon>
        <taxon>Ramazzottius</taxon>
    </lineage>
</organism>
<dbReference type="Proteomes" id="UP000186922">
    <property type="component" value="Unassembled WGS sequence"/>
</dbReference>
<keyword evidence="3" id="KW-1185">Reference proteome</keyword>
<name>A0A1D1VJP1_RAMVA</name>
<keyword evidence="1" id="KW-0732">Signal</keyword>
<reference evidence="2 3" key="1">
    <citation type="journal article" date="2016" name="Nat. Commun.">
        <title>Extremotolerant tardigrade genome and improved radiotolerance of human cultured cells by tardigrade-unique protein.</title>
        <authorList>
            <person name="Hashimoto T."/>
            <person name="Horikawa D.D."/>
            <person name="Saito Y."/>
            <person name="Kuwahara H."/>
            <person name="Kozuka-Hata H."/>
            <person name="Shin-I T."/>
            <person name="Minakuchi Y."/>
            <person name="Ohishi K."/>
            <person name="Motoyama A."/>
            <person name="Aizu T."/>
            <person name="Enomoto A."/>
            <person name="Kondo K."/>
            <person name="Tanaka S."/>
            <person name="Hara Y."/>
            <person name="Koshikawa S."/>
            <person name="Sagara H."/>
            <person name="Miura T."/>
            <person name="Yokobori S."/>
            <person name="Miyagawa K."/>
            <person name="Suzuki Y."/>
            <person name="Kubo T."/>
            <person name="Oyama M."/>
            <person name="Kohara Y."/>
            <person name="Fujiyama A."/>
            <person name="Arakawa K."/>
            <person name="Katayama T."/>
            <person name="Toyoda A."/>
            <person name="Kunieda T."/>
        </authorList>
    </citation>
    <scope>NUCLEOTIDE SEQUENCE [LARGE SCALE GENOMIC DNA]</scope>
    <source>
        <strain evidence="2 3">YOKOZUNA-1</strain>
    </source>
</reference>
<dbReference type="EMBL" id="BDGG01000007">
    <property type="protein sequence ID" value="GAV01837.1"/>
    <property type="molecule type" value="Genomic_DNA"/>
</dbReference>
<evidence type="ECO:0008006" key="4">
    <source>
        <dbReference type="Google" id="ProtNLM"/>
    </source>
</evidence>
<accession>A0A1D1VJP1</accession>
<gene>
    <name evidence="2" type="primary">RvY_12481-1</name>
    <name evidence="2" type="synonym">RvY_12481.1</name>
    <name evidence="2" type="ORF">RvY_12481</name>
</gene>
<evidence type="ECO:0000313" key="2">
    <source>
        <dbReference type="EMBL" id="GAV01837.1"/>
    </source>
</evidence>
<protein>
    <recommendedName>
        <fullName evidence="4">EGF-like domain-containing protein</fullName>
    </recommendedName>
</protein>